<evidence type="ECO:0000256" key="2">
    <source>
        <dbReference type="ARBA" id="ARBA00022692"/>
    </source>
</evidence>
<feature type="chain" id="PRO_5022187230" evidence="6">
    <location>
        <begin position="25"/>
        <end position="268"/>
    </location>
</feature>
<protein>
    <submittedName>
        <fullName evidence="8">Outer membrane transport energization protein TonB</fullName>
    </submittedName>
</protein>
<reference evidence="8 9" key="1">
    <citation type="submission" date="2017-05" db="EMBL/GenBank/DDBJ databases">
        <authorList>
            <person name="Varghese N."/>
            <person name="Submissions S."/>
        </authorList>
    </citation>
    <scope>NUCLEOTIDE SEQUENCE [LARGE SCALE GENOMIC DNA]</scope>
    <source>
        <strain evidence="8 9">DSM 29506</strain>
    </source>
</reference>
<dbReference type="PROSITE" id="PS52015">
    <property type="entry name" value="TONB_CTD"/>
    <property type="match status" value="1"/>
</dbReference>
<dbReference type="GO" id="GO:0016020">
    <property type="term" value="C:membrane"/>
    <property type="evidence" value="ECO:0007669"/>
    <property type="project" value="UniProtKB-SubCell"/>
</dbReference>
<comment type="subcellular location">
    <subcellularLocation>
        <location evidence="1">Membrane</location>
        <topology evidence="1">Single-pass membrane protein</topology>
    </subcellularLocation>
</comment>
<evidence type="ECO:0000256" key="3">
    <source>
        <dbReference type="ARBA" id="ARBA00022989"/>
    </source>
</evidence>
<gene>
    <name evidence="8" type="ORF">SAMN06265173_10610</name>
</gene>
<accession>A0A521CB76</accession>
<keyword evidence="6" id="KW-0732">Signal</keyword>
<dbReference type="Proteomes" id="UP000316030">
    <property type="component" value="Unassembled WGS sequence"/>
</dbReference>
<dbReference type="Pfam" id="PF13103">
    <property type="entry name" value="TonB_2"/>
    <property type="match status" value="1"/>
</dbReference>
<keyword evidence="2" id="KW-0812">Transmembrane</keyword>
<organism evidence="8 9">
    <name type="scientific">Thalassovita litoralis</name>
    <dbReference type="NCBI Taxonomy" id="1010611"/>
    <lineage>
        <taxon>Bacteria</taxon>
        <taxon>Pseudomonadati</taxon>
        <taxon>Pseudomonadota</taxon>
        <taxon>Alphaproteobacteria</taxon>
        <taxon>Rhodobacterales</taxon>
        <taxon>Roseobacteraceae</taxon>
        <taxon>Thalassovita</taxon>
    </lineage>
</organism>
<dbReference type="SUPFAM" id="SSF74653">
    <property type="entry name" value="TolA/TonB C-terminal domain"/>
    <property type="match status" value="1"/>
</dbReference>
<proteinExistence type="predicted"/>
<dbReference type="OrthoDB" id="7930032at2"/>
<name>A0A521CB76_9RHOB</name>
<dbReference type="Gene3D" id="3.30.1150.10">
    <property type="match status" value="1"/>
</dbReference>
<feature type="signal peptide" evidence="6">
    <location>
        <begin position="1"/>
        <end position="24"/>
    </location>
</feature>
<keyword evidence="3" id="KW-1133">Transmembrane helix</keyword>
<dbReference type="AlphaFoldDB" id="A0A521CB76"/>
<evidence type="ECO:0000256" key="5">
    <source>
        <dbReference type="SAM" id="MobiDB-lite"/>
    </source>
</evidence>
<dbReference type="RefSeq" id="WP_142492642.1">
    <property type="nucleotide sequence ID" value="NZ_FXTO01000006.1"/>
</dbReference>
<dbReference type="InterPro" id="IPR037682">
    <property type="entry name" value="TonB_C"/>
</dbReference>
<evidence type="ECO:0000256" key="1">
    <source>
        <dbReference type="ARBA" id="ARBA00004167"/>
    </source>
</evidence>
<feature type="region of interest" description="Disordered" evidence="5">
    <location>
        <begin position="106"/>
        <end position="182"/>
    </location>
</feature>
<keyword evidence="9" id="KW-1185">Reference proteome</keyword>
<evidence type="ECO:0000256" key="6">
    <source>
        <dbReference type="SAM" id="SignalP"/>
    </source>
</evidence>
<feature type="domain" description="TonB C-terminal" evidence="7">
    <location>
        <begin position="182"/>
        <end position="268"/>
    </location>
</feature>
<dbReference type="InterPro" id="IPR006260">
    <property type="entry name" value="TonB/TolA_C"/>
</dbReference>
<keyword evidence="4" id="KW-0472">Membrane</keyword>
<evidence type="ECO:0000259" key="7">
    <source>
        <dbReference type="PROSITE" id="PS52015"/>
    </source>
</evidence>
<dbReference type="EMBL" id="FXTO01000006">
    <property type="protein sequence ID" value="SMO56000.1"/>
    <property type="molecule type" value="Genomic_DNA"/>
</dbReference>
<feature type="compositionally biased region" description="Basic and acidic residues" evidence="5">
    <location>
        <begin position="125"/>
        <end position="135"/>
    </location>
</feature>
<evidence type="ECO:0000313" key="8">
    <source>
        <dbReference type="EMBL" id="SMO56000.1"/>
    </source>
</evidence>
<sequence>MIVATKRAKLAALTVALTVHGALAMQLAPKPAVLAEASDGAAEARIGGSFEDMAVGTLASRVATDVVSPMPVAAQTPLVMEPVAPAALAAIPAPMAAKPQRPVQAKPVKPVEVAHPPKVQQATKETPRPKPRAEPLVKPTSTVTAKAGNAKVNARAGSATGTKDAKAKRQGVTKAKGTESGNAAVSNYPGVVMRRIARVPRPRVRSPGAAVVVFAVAQSGQLSSVSLGRSSGSSHLDQAALRLVRQAAPFPAPPKGAQRRFSIRIEGR</sequence>
<evidence type="ECO:0000256" key="4">
    <source>
        <dbReference type="ARBA" id="ARBA00023136"/>
    </source>
</evidence>
<evidence type="ECO:0000313" key="9">
    <source>
        <dbReference type="Proteomes" id="UP000316030"/>
    </source>
</evidence>
<dbReference type="NCBIfam" id="TIGR01352">
    <property type="entry name" value="tonB_Cterm"/>
    <property type="match status" value="1"/>
</dbReference>
<dbReference type="GO" id="GO:0055085">
    <property type="term" value="P:transmembrane transport"/>
    <property type="evidence" value="ECO:0007669"/>
    <property type="project" value="InterPro"/>
</dbReference>